<organism evidence="1 2">
    <name type="scientific">Trichinella spiralis</name>
    <name type="common">Trichina worm</name>
    <dbReference type="NCBI Taxonomy" id="6334"/>
    <lineage>
        <taxon>Eukaryota</taxon>
        <taxon>Metazoa</taxon>
        <taxon>Ecdysozoa</taxon>
        <taxon>Nematoda</taxon>
        <taxon>Enoplea</taxon>
        <taxon>Dorylaimia</taxon>
        <taxon>Trichinellida</taxon>
        <taxon>Trichinellidae</taxon>
        <taxon>Trichinella</taxon>
    </lineage>
</organism>
<sequence length="274" mass="31766">LFLIISINRIPKVITKFDVISEKIVEFLNIFPKRKKRKNRILNQSPGSPEVWRVGIELSLVFVISRRDRGRWCCCRRRRKQRGCGLISQSFFEHSAEVCHQAGCQQWTGIGFGNVCQEQGRIVGAGRVAVDETFGFFSTADQYALLQQLDSHFQYIRLFHFALSGGILVRLRVRRHQDTFQFSETMVDTRAASFFHQRLFQLAVHATCGDRRCEYNWQKGHVGTRSTARIIFYGLAHSLTDTNSIALFQQFSASSDHWLANWRRRSHGQLHNED</sequence>
<evidence type="ECO:0000313" key="2">
    <source>
        <dbReference type="Proteomes" id="UP000054776"/>
    </source>
</evidence>
<accession>A0A0V1BBZ3</accession>
<dbReference type="OrthoDB" id="10321986at2759"/>
<gene>
    <name evidence="1" type="ORF">T01_14049</name>
</gene>
<name>A0A0V1BBZ3_TRISP</name>
<proteinExistence type="predicted"/>
<comment type="caution">
    <text evidence="1">The sequence shown here is derived from an EMBL/GenBank/DDBJ whole genome shotgun (WGS) entry which is preliminary data.</text>
</comment>
<feature type="non-terminal residue" evidence="1">
    <location>
        <position position="274"/>
    </location>
</feature>
<dbReference type="Proteomes" id="UP000054776">
    <property type="component" value="Unassembled WGS sequence"/>
</dbReference>
<feature type="non-terminal residue" evidence="1">
    <location>
        <position position="1"/>
    </location>
</feature>
<dbReference type="AlphaFoldDB" id="A0A0V1BBZ3"/>
<reference evidence="1 2" key="1">
    <citation type="submission" date="2015-01" db="EMBL/GenBank/DDBJ databases">
        <title>Evolution of Trichinella species and genotypes.</title>
        <authorList>
            <person name="Korhonen P.K."/>
            <person name="Edoardo P."/>
            <person name="Giuseppe L.R."/>
            <person name="Gasser R.B."/>
        </authorList>
    </citation>
    <scope>NUCLEOTIDE SEQUENCE [LARGE SCALE GENOMIC DNA]</scope>
    <source>
        <strain evidence="1">ISS3</strain>
    </source>
</reference>
<evidence type="ECO:0000313" key="1">
    <source>
        <dbReference type="EMBL" id="KRY34417.1"/>
    </source>
</evidence>
<keyword evidence="2" id="KW-1185">Reference proteome</keyword>
<dbReference type="EMBL" id="JYDH01000067">
    <property type="protein sequence ID" value="KRY34417.1"/>
    <property type="molecule type" value="Genomic_DNA"/>
</dbReference>
<protein>
    <submittedName>
        <fullName evidence="1">Uncharacterized protein</fullName>
    </submittedName>
</protein>
<dbReference type="InParanoid" id="A0A0V1BBZ3"/>